<evidence type="ECO:0000313" key="2">
    <source>
        <dbReference type="EMBL" id="KZT28285.1"/>
    </source>
</evidence>
<dbReference type="InParanoid" id="A0A165UJY1"/>
<sequence length="84" mass="9207">MSLVSMSALSVILAGSQGRGQGTILINIAILKWMSTWRHVSGKSISVLAPHTVTNNPTWPTGVLWFIGREVQGSPTFFPTWKRV</sequence>
<feature type="signal peptide" evidence="1">
    <location>
        <begin position="1"/>
        <end position="18"/>
    </location>
</feature>
<name>A0A165UJY1_9AGAM</name>
<dbReference type="Proteomes" id="UP000076761">
    <property type="component" value="Unassembled WGS sequence"/>
</dbReference>
<protein>
    <recommendedName>
        <fullName evidence="4">Secreted protein</fullName>
    </recommendedName>
</protein>
<proteinExistence type="predicted"/>
<evidence type="ECO:0000313" key="3">
    <source>
        <dbReference type="Proteomes" id="UP000076761"/>
    </source>
</evidence>
<gene>
    <name evidence="2" type="ORF">NEOLEDRAFT_911437</name>
</gene>
<organism evidence="2 3">
    <name type="scientific">Neolentinus lepideus HHB14362 ss-1</name>
    <dbReference type="NCBI Taxonomy" id="1314782"/>
    <lineage>
        <taxon>Eukaryota</taxon>
        <taxon>Fungi</taxon>
        <taxon>Dikarya</taxon>
        <taxon>Basidiomycota</taxon>
        <taxon>Agaricomycotina</taxon>
        <taxon>Agaricomycetes</taxon>
        <taxon>Gloeophyllales</taxon>
        <taxon>Gloeophyllaceae</taxon>
        <taxon>Neolentinus</taxon>
    </lineage>
</organism>
<dbReference type="EMBL" id="KV425558">
    <property type="protein sequence ID" value="KZT28285.1"/>
    <property type="molecule type" value="Genomic_DNA"/>
</dbReference>
<accession>A0A165UJY1</accession>
<dbReference type="AlphaFoldDB" id="A0A165UJY1"/>
<keyword evidence="1" id="KW-0732">Signal</keyword>
<reference evidence="2 3" key="1">
    <citation type="journal article" date="2016" name="Mol. Biol. Evol.">
        <title>Comparative Genomics of Early-Diverging Mushroom-Forming Fungi Provides Insights into the Origins of Lignocellulose Decay Capabilities.</title>
        <authorList>
            <person name="Nagy L.G."/>
            <person name="Riley R."/>
            <person name="Tritt A."/>
            <person name="Adam C."/>
            <person name="Daum C."/>
            <person name="Floudas D."/>
            <person name="Sun H."/>
            <person name="Yadav J.S."/>
            <person name="Pangilinan J."/>
            <person name="Larsson K.H."/>
            <person name="Matsuura K."/>
            <person name="Barry K."/>
            <person name="Labutti K."/>
            <person name="Kuo R."/>
            <person name="Ohm R.A."/>
            <person name="Bhattacharya S.S."/>
            <person name="Shirouzu T."/>
            <person name="Yoshinaga Y."/>
            <person name="Martin F.M."/>
            <person name="Grigoriev I.V."/>
            <person name="Hibbett D.S."/>
        </authorList>
    </citation>
    <scope>NUCLEOTIDE SEQUENCE [LARGE SCALE GENOMIC DNA]</scope>
    <source>
        <strain evidence="2 3">HHB14362 ss-1</strain>
    </source>
</reference>
<keyword evidence="3" id="KW-1185">Reference proteome</keyword>
<evidence type="ECO:0000256" key="1">
    <source>
        <dbReference type="SAM" id="SignalP"/>
    </source>
</evidence>
<evidence type="ECO:0008006" key="4">
    <source>
        <dbReference type="Google" id="ProtNLM"/>
    </source>
</evidence>
<feature type="chain" id="PRO_5007867669" description="Secreted protein" evidence="1">
    <location>
        <begin position="19"/>
        <end position="84"/>
    </location>
</feature>